<dbReference type="AlphaFoldDB" id="A0A6A4SIJ1"/>
<comment type="caution">
    <text evidence="2">The sequence shown here is derived from an EMBL/GenBank/DDBJ whole genome shotgun (WGS) entry which is preliminary data.</text>
</comment>
<dbReference type="EMBL" id="VEVO01000015">
    <property type="protein sequence ID" value="KAF0030951.1"/>
    <property type="molecule type" value="Genomic_DNA"/>
</dbReference>
<evidence type="ECO:0000256" key="1">
    <source>
        <dbReference type="SAM" id="MobiDB-lite"/>
    </source>
</evidence>
<feature type="region of interest" description="Disordered" evidence="1">
    <location>
        <begin position="1"/>
        <end position="49"/>
    </location>
</feature>
<name>A0A6A4SIJ1_SCOMX</name>
<gene>
    <name evidence="2" type="ORF">F2P81_017682</name>
</gene>
<accession>A0A6A4SIJ1</accession>
<proteinExistence type="predicted"/>
<dbReference type="Proteomes" id="UP000438429">
    <property type="component" value="Unassembled WGS sequence"/>
</dbReference>
<protein>
    <submittedName>
        <fullName evidence="2">Uncharacterized protein</fullName>
    </submittedName>
</protein>
<sequence length="85" mass="9470">MKPDEIPPSFETMNKTSDEQKQKATWNSSVCRLSGRRTDENPSSSDSEKCNGAAVQVWIPNLETLDEIDSVRVGRNDVTHSDMAT</sequence>
<evidence type="ECO:0000313" key="2">
    <source>
        <dbReference type="EMBL" id="KAF0030951.1"/>
    </source>
</evidence>
<organism evidence="2 3">
    <name type="scientific">Scophthalmus maximus</name>
    <name type="common">Turbot</name>
    <name type="synonym">Psetta maxima</name>
    <dbReference type="NCBI Taxonomy" id="52904"/>
    <lineage>
        <taxon>Eukaryota</taxon>
        <taxon>Metazoa</taxon>
        <taxon>Chordata</taxon>
        <taxon>Craniata</taxon>
        <taxon>Vertebrata</taxon>
        <taxon>Euteleostomi</taxon>
        <taxon>Actinopterygii</taxon>
        <taxon>Neopterygii</taxon>
        <taxon>Teleostei</taxon>
        <taxon>Neoteleostei</taxon>
        <taxon>Acanthomorphata</taxon>
        <taxon>Carangaria</taxon>
        <taxon>Pleuronectiformes</taxon>
        <taxon>Pleuronectoidei</taxon>
        <taxon>Scophthalmidae</taxon>
        <taxon>Scophthalmus</taxon>
    </lineage>
</organism>
<reference evidence="2 3" key="1">
    <citation type="submission" date="2019-06" db="EMBL/GenBank/DDBJ databases">
        <title>Draft genomes of female and male turbot (Scophthalmus maximus).</title>
        <authorList>
            <person name="Xu H."/>
            <person name="Xu X.-W."/>
            <person name="Shao C."/>
            <person name="Chen S."/>
        </authorList>
    </citation>
    <scope>NUCLEOTIDE SEQUENCE [LARGE SCALE GENOMIC DNA]</scope>
    <source>
        <strain evidence="2">Ysfricsl-2016a</strain>
        <tissue evidence="2">Blood</tissue>
    </source>
</reference>
<evidence type="ECO:0000313" key="3">
    <source>
        <dbReference type="Proteomes" id="UP000438429"/>
    </source>
</evidence>